<gene>
    <name evidence="2" type="ORF">PILCRDRAFT_729428</name>
</gene>
<dbReference type="HOGENOM" id="CLU_081165_0_0_1"/>
<dbReference type="InParanoid" id="A0A0C3AHQ3"/>
<feature type="region of interest" description="Disordered" evidence="1">
    <location>
        <begin position="64"/>
        <end position="83"/>
    </location>
</feature>
<evidence type="ECO:0000313" key="2">
    <source>
        <dbReference type="EMBL" id="KIM73353.1"/>
    </source>
</evidence>
<name>A0A0C3AHQ3_PILCF</name>
<keyword evidence="3" id="KW-1185">Reference proteome</keyword>
<protein>
    <submittedName>
        <fullName evidence="2">Uncharacterized protein</fullName>
    </submittedName>
</protein>
<sequence length="285" mass="32912">MPEFLPTRNALKYQVSKSFCSSYRYNSRNLEGLWYGLWCQVLSDLVDQFDNLIVIPQFPMWFTPGDDESEESEDEQGPAGDDIDEMDLFVEDRDHDEQDIEHREQYQNEIDIGNTTSDSIGTLADGTAAELFPDFAVVHILAKRLPQGHSRFRSLGGIKITHECCPIVVENKKFPRRRLTGDELRNAADVLLYEAREQLGMQCYHLFQKYPHSVTTFAIAATGDLWTYRKIRRDEVPKPVGDQMDTDEWDSLIWRPYVRLGSVESDVMLEEIHDTLKLKSALKLN</sequence>
<evidence type="ECO:0000256" key="1">
    <source>
        <dbReference type="SAM" id="MobiDB-lite"/>
    </source>
</evidence>
<reference evidence="2 3" key="1">
    <citation type="submission" date="2014-04" db="EMBL/GenBank/DDBJ databases">
        <authorList>
            <consortium name="DOE Joint Genome Institute"/>
            <person name="Kuo A."/>
            <person name="Tarkka M."/>
            <person name="Buscot F."/>
            <person name="Kohler A."/>
            <person name="Nagy L.G."/>
            <person name="Floudas D."/>
            <person name="Copeland A."/>
            <person name="Barry K.W."/>
            <person name="Cichocki N."/>
            <person name="Veneault-Fourrey C."/>
            <person name="LaButti K."/>
            <person name="Lindquist E.A."/>
            <person name="Lipzen A."/>
            <person name="Lundell T."/>
            <person name="Morin E."/>
            <person name="Murat C."/>
            <person name="Sun H."/>
            <person name="Tunlid A."/>
            <person name="Henrissat B."/>
            <person name="Grigoriev I.V."/>
            <person name="Hibbett D.S."/>
            <person name="Martin F."/>
            <person name="Nordberg H.P."/>
            <person name="Cantor M.N."/>
            <person name="Hua S.X."/>
        </authorList>
    </citation>
    <scope>NUCLEOTIDE SEQUENCE [LARGE SCALE GENOMIC DNA]</scope>
    <source>
        <strain evidence="2 3">F 1598</strain>
    </source>
</reference>
<dbReference type="EMBL" id="KN833085">
    <property type="protein sequence ID" value="KIM73353.1"/>
    <property type="molecule type" value="Genomic_DNA"/>
</dbReference>
<organism evidence="2 3">
    <name type="scientific">Piloderma croceum (strain F 1598)</name>
    <dbReference type="NCBI Taxonomy" id="765440"/>
    <lineage>
        <taxon>Eukaryota</taxon>
        <taxon>Fungi</taxon>
        <taxon>Dikarya</taxon>
        <taxon>Basidiomycota</taxon>
        <taxon>Agaricomycotina</taxon>
        <taxon>Agaricomycetes</taxon>
        <taxon>Agaricomycetidae</taxon>
        <taxon>Atheliales</taxon>
        <taxon>Atheliaceae</taxon>
        <taxon>Piloderma</taxon>
    </lineage>
</organism>
<proteinExistence type="predicted"/>
<dbReference type="Proteomes" id="UP000054166">
    <property type="component" value="Unassembled WGS sequence"/>
</dbReference>
<reference evidence="3" key="2">
    <citation type="submission" date="2015-01" db="EMBL/GenBank/DDBJ databases">
        <title>Evolutionary Origins and Diversification of the Mycorrhizal Mutualists.</title>
        <authorList>
            <consortium name="DOE Joint Genome Institute"/>
            <consortium name="Mycorrhizal Genomics Consortium"/>
            <person name="Kohler A."/>
            <person name="Kuo A."/>
            <person name="Nagy L.G."/>
            <person name="Floudas D."/>
            <person name="Copeland A."/>
            <person name="Barry K.W."/>
            <person name="Cichocki N."/>
            <person name="Veneault-Fourrey C."/>
            <person name="LaButti K."/>
            <person name="Lindquist E.A."/>
            <person name="Lipzen A."/>
            <person name="Lundell T."/>
            <person name="Morin E."/>
            <person name="Murat C."/>
            <person name="Riley R."/>
            <person name="Ohm R."/>
            <person name="Sun H."/>
            <person name="Tunlid A."/>
            <person name="Henrissat B."/>
            <person name="Grigoriev I.V."/>
            <person name="Hibbett D.S."/>
            <person name="Martin F."/>
        </authorList>
    </citation>
    <scope>NUCLEOTIDE SEQUENCE [LARGE SCALE GENOMIC DNA]</scope>
    <source>
        <strain evidence="3">F 1598</strain>
    </source>
</reference>
<dbReference type="AlphaFoldDB" id="A0A0C3AHQ3"/>
<feature type="compositionally biased region" description="Acidic residues" evidence="1">
    <location>
        <begin position="65"/>
        <end position="83"/>
    </location>
</feature>
<accession>A0A0C3AHQ3</accession>
<evidence type="ECO:0000313" key="3">
    <source>
        <dbReference type="Proteomes" id="UP000054166"/>
    </source>
</evidence>
<dbReference type="OrthoDB" id="2610860at2759"/>